<organism evidence="1 2">
    <name type="scientific">Actinacidiphila polyblastidii</name>
    <dbReference type="NCBI Taxonomy" id="3110430"/>
    <lineage>
        <taxon>Bacteria</taxon>
        <taxon>Bacillati</taxon>
        <taxon>Actinomycetota</taxon>
        <taxon>Actinomycetes</taxon>
        <taxon>Kitasatosporales</taxon>
        <taxon>Streptomycetaceae</taxon>
        <taxon>Actinacidiphila</taxon>
    </lineage>
</organism>
<gene>
    <name evidence="1" type="ORF">V2S66_18515</name>
</gene>
<dbReference type="RefSeq" id="WP_330796830.1">
    <property type="nucleotide sequence ID" value="NZ_JAZEWV010000014.1"/>
</dbReference>
<name>A0ABU7PE31_9ACTN</name>
<sequence>MNALPASDLSADLVTDSAYANSIHPVAHRLTILARTAGLRLIVGSPRHDDDAAGERLPLTAISEATARDLAACLTTDHQQPPGLAEAGLAGAGADGVAAELEAAARAAGIGLEVGSAHTGPGGERWLPLGEVDRATATALADRIESSMAGLLHCAHLLQNAVRAAGIDTRARASGGVVAVGDLAVTDGLALLRRLAPDAAPDDIDPDDPATGQYLADSLTTAIRAASGSPGFEALYAGFCRRCRCEPTLILGSLEPEHAHTLTTQLSRAAR</sequence>
<evidence type="ECO:0000313" key="1">
    <source>
        <dbReference type="EMBL" id="MEE4543958.1"/>
    </source>
</evidence>
<reference evidence="1 2" key="1">
    <citation type="submission" date="2023-12" db="EMBL/GenBank/DDBJ databases">
        <title>Streptomyces sp. V4-01.</title>
        <authorList>
            <person name="Somphong A."/>
            <person name="Phongsopitanun W."/>
        </authorList>
    </citation>
    <scope>NUCLEOTIDE SEQUENCE [LARGE SCALE GENOMIC DNA]</scope>
    <source>
        <strain evidence="1 2">V4-01</strain>
    </source>
</reference>
<proteinExistence type="predicted"/>
<keyword evidence="2" id="KW-1185">Reference proteome</keyword>
<evidence type="ECO:0000313" key="2">
    <source>
        <dbReference type="Proteomes" id="UP001344658"/>
    </source>
</evidence>
<dbReference type="Proteomes" id="UP001344658">
    <property type="component" value="Unassembled WGS sequence"/>
</dbReference>
<dbReference type="EMBL" id="JAZEWV010000014">
    <property type="protein sequence ID" value="MEE4543958.1"/>
    <property type="molecule type" value="Genomic_DNA"/>
</dbReference>
<accession>A0ABU7PE31</accession>
<protein>
    <submittedName>
        <fullName evidence="1">Uncharacterized protein</fullName>
    </submittedName>
</protein>
<comment type="caution">
    <text evidence="1">The sequence shown here is derived from an EMBL/GenBank/DDBJ whole genome shotgun (WGS) entry which is preliminary data.</text>
</comment>